<reference evidence="1" key="1">
    <citation type="submission" date="2023-11" db="EMBL/GenBank/DDBJ databases">
        <title>Genome assemblies of two species of porcelain crab, Petrolisthes cinctipes and Petrolisthes manimaculis (Anomura: Porcellanidae).</title>
        <authorList>
            <person name="Angst P."/>
        </authorList>
    </citation>
    <scope>NUCLEOTIDE SEQUENCE</scope>
    <source>
        <strain evidence="1">PB745_02</strain>
        <tissue evidence="1">Gill</tissue>
    </source>
</reference>
<name>A0AAE1NK31_9EUCA</name>
<keyword evidence="2" id="KW-1185">Reference proteome</keyword>
<comment type="caution">
    <text evidence="1">The sequence shown here is derived from an EMBL/GenBank/DDBJ whole genome shotgun (WGS) entry which is preliminary data.</text>
</comment>
<accession>A0AAE1NK31</accession>
<sequence>MGSSQTGKRSNETHTNCEGGFEAQLLPGLRRAAIITISAAGTSTECSTSQEHYRYHGDISDMKTCHASTMTYLESKAFKVKLEVGNLANLVQVSPASNLCQGQALSV</sequence>
<evidence type="ECO:0000313" key="1">
    <source>
        <dbReference type="EMBL" id="KAK4290489.1"/>
    </source>
</evidence>
<dbReference type="EMBL" id="JAWZYT010005464">
    <property type="protein sequence ID" value="KAK4290489.1"/>
    <property type="molecule type" value="Genomic_DNA"/>
</dbReference>
<gene>
    <name evidence="1" type="ORF">Pmani_036612</name>
</gene>
<evidence type="ECO:0000313" key="2">
    <source>
        <dbReference type="Proteomes" id="UP001292094"/>
    </source>
</evidence>
<proteinExistence type="predicted"/>
<dbReference type="AlphaFoldDB" id="A0AAE1NK31"/>
<dbReference type="Proteomes" id="UP001292094">
    <property type="component" value="Unassembled WGS sequence"/>
</dbReference>
<protein>
    <submittedName>
        <fullName evidence="1">Uncharacterized protein</fullName>
    </submittedName>
</protein>
<organism evidence="1 2">
    <name type="scientific">Petrolisthes manimaculis</name>
    <dbReference type="NCBI Taxonomy" id="1843537"/>
    <lineage>
        <taxon>Eukaryota</taxon>
        <taxon>Metazoa</taxon>
        <taxon>Ecdysozoa</taxon>
        <taxon>Arthropoda</taxon>
        <taxon>Crustacea</taxon>
        <taxon>Multicrustacea</taxon>
        <taxon>Malacostraca</taxon>
        <taxon>Eumalacostraca</taxon>
        <taxon>Eucarida</taxon>
        <taxon>Decapoda</taxon>
        <taxon>Pleocyemata</taxon>
        <taxon>Anomura</taxon>
        <taxon>Galatheoidea</taxon>
        <taxon>Porcellanidae</taxon>
        <taxon>Petrolisthes</taxon>
    </lineage>
</organism>